<comment type="caution">
    <text evidence="1">The sequence shown here is derived from an EMBL/GenBank/DDBJ whole genome shotgun (WGS) entry which is preliminary data.</text>
</comment>
<proteinExistence type="predicted"/>
<sequence>MNGIPLPGLVLAQNNRAIQIRILLNKILRLFDNGLLSAGGEETGGNLVQRPRGTFVPICQFHLVLQAGGYGARNNTRYQEKRQQHQIVCAIYKKGIPWLRKQIIKEDGGHDGRTRSPPFAAG</sequence>
<gene>
    <name evidence="1" type="ORF">SDC9_143202</name>
</gene>
<dbReference type="AlphaFoldDB" id="A0A645E393"/>
<dbReference type="EMBL" id="VSSQ01042462">
    <property type="protein sequence ID" value="MPM96046.1"/>
    <property type="molecule type" value="Genomic_DNA"/>
</dbReference>
<name>A0A645E393_9ZZZZ</name>
<accession>A0A645E393</accession>
<protein>
    <submittedName>
        <fullName evidence="1">Uncharacterized protein</fullName>
    </submittedName>
</protein>
<reference evidence="1" key="1">
    <citation type="submission" date="2019-08" db="EMBL/GenBank/DDBJ databases">
        <authorList>
            <person name="Kucharzyk K."/>
            <person name="Murdoch R.W."/>
            <person name="Higgins S."/>
            <person name="Loffler F."/>
        </authorList>
    </citation>
    <scope>NUCLEOTIDE SEQUENCE</scope>
</reference>
<evidence type="ECO:0000313" key="1">
    <source>
        <dbReference type="EMBL" id="MPM96046.1"/>
    </source>
</evidence>
<organism evidence="1">
    <name type="scientific">bioreactor metagenome</name>
    <dbReference type="NCBI Taxonomy" id="1076179"/>
    <lineage>
        <taxon>unclassified sequences</taxon>
        <taxon>metagenomes</taxon>
        <taxon>ecological metagenomes</taxon>
    </lineage>
</organism>